<dbReference type="Proteomes" id="UP000823773">
    <property type="component" value="Unassembled WGS sequence"/>
</dbReference>
<organism evidence="1 2">
    <name type="scientific">Ensifer adhaerens</name>
    <name type="common">Sinorhizobium morelense</name>
    <dbReference type="NCBI Taxonomy" id="106592"/>
    <lineage>
        <taxon>Bacteria</taxon>
        <taxon>Pseudomonadati</taxon>
        <taxon>Pseudomonadota</taxon>
        <taxon>Alphaproteobacteria</taxon>
        <taxon>Hyphomicrobiales</taxon>
        <taxon>Rhizobiaceae</taxon>
        <taxon>Sinorhizobium/Ensifer group</taxon>
        <taxon>Ensifer</taxon>
    </lineage>
</organism>
<evidence type="ECO:0000313" key="1">
    <source>
        <dbReference type="EMBL" id="MBP1875512.1"/>
    </source>
</evidence>
<reference evidence="1" key="1">
    <citation type="submission" date="2021-03" db="EMBL/GenBank/DDBJ databases">
        <title>Genomic Encyclopedia of Type Strains, Phase IV (KMG-IV): sequencing the most valuable type-strain genomes for metagenomic binning, comparative biology and taxonomic classification.</title>
        <authorList>
            <person name="Goeker M."/>
        </authorList>
    </citation>
    <scope>NUCLEOTIDE SEQUENCE</scope>
    <source>
        <strain evidence="1">DSM 18131</strain>
    </source>
</reference>
<sequence>MEKGFFPGVQIGPLIDHKAINKVDALVSGAVARGARTLTGGRRRSLGGTFYEPTVMVDVPPQAEIFSEEIFGPVAPTFRFETEEEVTFGT</sequence>
<gene>
    <name evidence="1" type="ORF">J2Z19_005248</name>
</gene>
<dbReference type="EMBL" id="JAGGJR010000011">
    <property type="protein sequence ID" value="MBP1875512.1"/>
    <property type="molecule type" value="Genomic_DNA"/>
</dbReference>
<comment type="caution">
    <text evidence="1">The sequence shown here is derived from an EMBL/GenBank/DDBJ whole genome shotgun (WGS) entry which is preliminary data.</text>
</comment>
<accession>A0ACC5T316</accession>
<protein>
    <submittedName>
        <fullName evidence="1">Acyl-CoA reductase-like NAD-dependent aldehyde dehydrogenase</fullName>
    </submittedName>
</protein>
<keyword evidence="2" id="KW-1185">Reference proteome</keyword>
<name>A0ACC5T316_ENSAD</name>
<proteinExistence type="predicted"/>
<evidence type="ECO:0000313" key="2">
    <source>
        <dbReference type="Proteomes" id="UP000823773"/>
    </source>
</evidence>